<gene>
    <name evidence="2" type="ORF">IV73_GL000729</name>
</gene>
<dbReference type="STRING" id="1616.IV73_GL000729"/>
<evidence type="ECO:0000313" key="2">
    <source>
        <dbReference type="EMBL" id="KRN74974.1"/>
    </source>
</evidence>
<dbReference type="RefSeq" id="WP_057754929.1">
    <property type="nucleotide sequence ID" value="NZ_JQBP01000003.1"/>
</dbReference>
<keyword evidence="1" id="KW-0472">Membrane</keyword>
<dbReference type="PATRIC" id="fig|1616.3.peg.749"/>
<name>A0A0R2JCE0_9LACO</name>
<feature type="transmembrane region" description="Helical" evidence="1">
    <location>
        <begin position="122"/>
        <end position="143"/>
    </location>
</feature>
<keyword evidence="1" id="KW-0812">Transmembrane</keyword>
<evidence type="ECO:0000313" key="3">
    <source>
        <dbReference type="Proteomes" id="UP000051655"/>
    </source>
</evidence>
<protein>
    <recommendedName>
        <fullName evidence="4">Integral membrane protein</fullName>
    </recommendedName>
</protein>
<organism evidence="2 3">
    <name type="scientific">Weissella kandleri</name>
    <dbReference type="NCBI Taxonomy" id="1616"/>
    <lineage>
        <taxon>Bacteria</taxon>
        <taxon>Bacillati</taxon>
        <taxon>Bacillota</taxon>
        <taxon>Bacilli</taxon>
        <taxon>Lactobacillales</taxon>
        <taxon>Lactobacillaceae</taxon>
        <taxon>Weissella</taxon>
    </lineage>
</organism>
<feature type="transmembrane region" description="Helical" evidence="1">
    <location>
        <begin position="89"/>
        <end position="107"/>
    </location>
</feature>
<reference evidence="2 3" key="1">
    <citation type="journal article" date="2015" name="Genome Announc.">
        <title>Expanding the biotechnology potential of lactobacilli through comparative genomics of 213 strains and associated genera.</title>
        <authorList>
            <person name="Sun Z."/>
            <person name="Harris H.M."/>
            <person name="McCann A."/>
            <person name="Guo C."/>
            <person name="Argimon S."/>
            <person name="Zhang W."/>
            <person name="Yang X."/>
            <person name="Jeffery I.B."/>
            <person name="Cooney J.C."/>
            <person name="Kagawa T.F."/>
            <person name="Liu W."/>
            <person name="Song Y."/>
            <person name="Salvetti E."/>
            <person name="Wrobel A."/>
            <person name="Rasinkangas P."/>
            <person name="Parkhill J."/>
            <person name="Rea M.C."/>
            <person name="O'Sullivan O."/>
            <person name="Ritari J."/>
            <person name="Douillard F.P."/>
            <person name="Paul Ross R."/>
            <person name="Yang R."/>
            <person name="Briner A.E."/>
            <person name="Felis G.E."/>
            <person name="de Vos W.M."/>
            <person name="Barrangou R."/>
            <person name="Klaenhammer T.R."/>
            <person name="Caufield P.W."/>
            <person name="Cui Y."/>
            <person name="Zhang H."/>
            <person name="O'Toole P.W."/>
        </authorList>
    </citation>
    <scope>NUCLEOTIDE SEQUENCE [LARGE SCALE GENOMIC DNA]</scope>
    <source>
        <strain evidence="2 3">DSM 20593</strain>
    </source>
</reference>
<feature type="transmembrane region" description="Helical" evidence="1">
    <location>
        <begin position="55"/>
        <end position="77"/>
    </location>
</feature>
<dbReference type="AlphaFoldDB" id="A0A0R2JCE0"/>
<feature type="transmembrane region" description="Helical" evidence="1">
    <location>
        <begin position="9"/>
        <end position="35"/>
    </location>
</feature>
<keyword evidence="3" id="KW-1185">Reference proteome</keyword>
<keyword evidence="1" id="KW-1133">Transmembrane helix</keyword>
<sequence>MQQWWQNKYIWACGLLGSILMLLTPFIGVLNWPVYVPLKQMSVILTARDQPFRTLFVGYNLVASLLIVVFLWAWVQFGSYKRLTRQRQAVLNFLGGFIVLQILRWGFPLVGMAQLSSVTDRLNWYILLLLVVDVGLAGLVLRVGQSYDAELQPSLTNMWCLSSGLMLIFIGTLLIIQLLGWPFAGAFDELINFMLLWPIMYTSWDFVQKTWQ</sequence>
<dbReference type="Proteomes" id="UP000051655">
    <property type="component" value="Unassembled WGS sequence"/>
</dbReference>
<proteinExistence type="predicted"/>
<accession>A0A0R2JCE0</accession>
<dbReference type="EMBL" id="JQBP01000003">
    <property type="protein sequence ID" value="KRN74974.1"/>
    <property type="molecule type" value="Genomic_DNA"/>
</dbReference>
<comment type="caution">
    <text evidence="2">The sequence shown here is derived from an EMBL/GenBank/DDBJ whole genome shotgun (WGS) entry which is preliminary data.</text>
</comment>
<feature type="transmembrane region" description="Helical" evidence="1">
    <location>
        <begin position="164"/>
        <end position="184"/>
    </location>
</feature>
<evidence type="ECO:0008006" key="4">
    <source>
        <dbReference type="Google" id="ProtNLM"/>
    </source>
</evidence>
<evidence type="ECO:0000256" key="1">
    <source>
        <dbReference type="SAM" id="Phobius"/>
    </source>
</evidence>
<dbReference type="OrthoDB" id="2149101at2"/>